<dbReference type="OrthoDB" id="291007at2759"/>
<dbReference type="PANTHER" id="PTHR10127:SF850">
    <property type="entry name" value="METALLOENDOPEPTIDASE"/>
    <property type="match status" value="1"/>
</dbReference>
<evidence type="ECO:0000256" key="6">
    <source>
        <dbReference type="ARBA" id="ARBA00022833"/>
    </source>
</evidence>
<feature type="domain" description="Peptidase M12A" evidence="14">
    <location>
        <begin position="38"/>
        <end position="239"/>
    </location>
</feature>
<keyword evidence="5 12" id="KW-0378">Hydrolase</keyword>
<reference evidence="15" key="1">
    <citation type="submission" date="2020-08" db="EMBL/GenBank/DDBJ databases">
        <title>Multicomponent nature underlies the extraordinary mechanical properties of spider dragline silk.</title>
        <authorList>
            <person name="Kono N."/>
            <person name="Nakamura H."/>
            <person name="Mori M."/>
            <person name="Yoshida Y."/>
            <person name="Ohtoshi R."/>
            <person name="Malay A.D."/>
            <person name="Moran D.A.P."/>
            <person name="Tomita M."/>
            <person name="Numata K."/>
            <person name="Arakawa K."/>
        </authorList>
    </citation>
    <scope>NUCLEOTIDE SEQUENCE</scope>
</reference>
<evidence type="ECO:0000256" key="4">
    <source>
        <dbReference type="ARBA" id="ARBA00022729"/>
    </source>
</evidence>
<dbReference type="Pfam" id="PF01400">
    <property type="entry name" value="Astacin"/>
    <property type="match status" value="1"/>
</dbReference>
<dbReference type="EMBL" id="BMAW01057288">
    <property type="protein sequence ID" value="GFT09957.1"/>
    <property type="molecule type" value="Genomic_DNA"/>
</dbReference>
<evidence type="ECO:0000256" key="13">
    <source>
        <dbReference type="RuleBase" id="RU361183"/>
    </source>
</evidence>
<feature type="binding site" evidence="12">
    <location>
        <position position="130"/>
    </location>
    <ligand>
        <name>Zn(2+)</name>
        <dbReference type="ChEBI" id="CHEBI:29105"/>
        <note>catalytic</note>
    </ligand>
</feature>
<comment type="caution">
    <text evidence="12">Lacks conserved residue(s) required for the propagation of feature annotation.</text>
</comment>
<accession>A0A8X6NEH3</accession>
<name>A0A8X6NEH3_NEPPI</name>
<dbReference type="GO" id="GO:0008270">
    <property type="term" value="F:zinc ion binding"/>
    <property type="evidence" value="ECO:0007669"/>
    <property type="project" value="UniProtKB-UniRule"/>
</dbReference>
<keyword evidence="4" id="KW-0732">Signal</keyword>
<dbReference type="SUPFAM" id="SSF55486">
    <property type="entry name" value="Metalloproteases ('zincins'), catalytic domain"/>
    <property type="match status" value="1"/>
</dbReference>
<keyword evidence="9" id="KW-1015">Disulfide bond</keyword>
<sequence length="239" mass="27563">MGNRSEDEEVSVSVTGVGQAHLFQGDIYLRNGTLTQDRFATKLKSLRWPNGIVIYTLDEIYSESEKALLRSAMDEFEKQTCIKWVERTEEDNYVEIYSEMGCWSELGRVGGVQSLSLESPDCMKKGVIMHEMMHALGFLHEQSRFDRDEFVKVVWDNVISGMEPNFEKLYPVEIDDLGLSYDYRSIMHYSAFMFAKDRSKPTLRPTDEHVPLKALGLGQKEGAFSQLDIQKIRKFYECP</sequence>
<dbReference type="InterPro" id="IPR006026">
    <property type="entry name" value="Peptidase_Metallo"/>
</dbReference>
<dbReference type="CDD" id="cd04280">
    <property type="entry name" value="ZnMc_astacin_like"/>
    <property type="match status" value="1"/>
</dbReference>
<evidence type="ECO:0000256" key="2">
    <source>
        <dbReference type="ARBA" id="ARBA00022670"/>
    </source>
</evidence>
<evidence type="ECO:0000313" key="15">
    <source>
        <dbReference type="EMBL" id="GFT09957.1"/>
    </source>
</evidence>
<dbReference type="InterPro" id="IPR034035">
    <property type="entry name" value="Astacin-like_dom"/>
</dbReference>
<evidence type="ECO:0000256" key="8">
    <source>
        <dbReference type="ARBA" id="ARBA00023145"/>
    </source>
</evidence>
<dbReference type="InterPro" id="IPR024079">
    <property type="entry name" value="MetalloPept_cat_dom_sf"/>
</dbReference>
<dbReference type="GO" id="GO:0006508">
    <property type="term" value="P:proteolysis"/>
    <property type="evidence" value="ECO:0007669"/>
    <property type="project" value="UniProtKB-KW"/>
</dbReference>
<dbReference type="PANTHER" id="PTHR10127">
    <property type="entry name" value="DISCOIDIN, CUB, EGF, LAMININ , AND ZINC METALLOPROTEASE DOMAIN CONTAINING"/>
    <property type="match status" value="1"/>
</dbReference>
<evidence type="ECO:0000256" key="5">
    <source>
        <dbReference type="ARBA" id="ARBA00022801"/>
    </source>
</evidence>
<dbReference type="Gene3D" id="3.40.390.10">
    <property type="entry name" value="Collagenase (Catalytic Domain)"/>
    <property type="match status" value="1"/>
</dbReference>
<keyword evidence="3 12" id="KW-0479">Metal-binding</keyword>
<dbReference type="PRINTS" id="PR00480">
    <property type="entry name" value="ASTACIN"/>
</dbReference>
<comment type="cofactor">
    <cofactor evidence="12 13">
        <name>Zn(2+)</name>
        <dbReference type="ChEBI" id="CHEBI:29105"/>
    </cofactor>
    <text evidence="12 13">Binds 1 zinc ion per subunit.</text>
</comment>
<evidence type="ECO:0000256" key="10">
    <source>
        <dbReference type="ARBA" id="ARBA00023180"/>
    </source>
</evidence>
<keyword evidence="10" id="KW-0325">Glycoprotein</keyword>
<comment type="subunit">
    <text evidence="1">Monomer.</text>
</comment>
<evidence type="ECO:0000256" key="11">
    <source>
        <dbReference type="ARBA" id="ARBA00025529"/>
    </source>
</evidence>
<keyword evidence="8" id="KW-0865">Zymogen</keyword>
<keyword evidence="2 12" id="KW-0645">Protease</keyword>
<keyword evidence="7 12" id="KW-0482">Metalloprotease</keyword>
<comment type="caution">
    <text evidence="15">The sequence shown here is derived from an EMBL/GenBank/DDBJ whole genome shotgun (WGS) entry which is preliminary data.</text>
</comment>
<organism evidence="15 16">
    <name type="scientific">Nephila pilipes</name>
    <name type="common">Giant wood spider</name>
    <name type="synonym">Nephila maculata</name>
    <dbReference type="NCBI Taxonomy" id="299642"/>
    <lineage>
        <taxon>Eukaryota</taxon>
        <taxon>Metazoa</taxon>
        <taxon>Ecdysozoa</taxon>
        <taxon>Arthropoda</taxon>
        <taxon>Chelicerata</taxon>
        <taxon>Arachnida</taxon>
        <taxon>Araneae</taxon>
        <taxon>Araneomorphae</taxon>
        <taxon>Entelegynae</taxon>
        <taxon>Araneoidea</taxon>
        <taxon>Nephilidae</taxon>
        <taxon>Nephila</taxon>
    </lineage>
</organism>
<dbReference type="SMART" id="SM00235">
    <property type="entry name" value="ZnMc"/>
    <property type="match status" value="1"/>
</dbReference>
<dbReference type="AlphaFoldDB" id="A0A8X6NEH3"/>
<proteinExistence type="predicted"/>
<evidence type="ECO:0000313" key="16">
    <source>
        <dbReference type="Proteomes" id="UP000887013"/>
    </source>
</evidence>
<evidence type="ECO:0000259" key="14">
    <source>
        <dbReference type="PROSITE" id="PS51864"/>
    </source>
</evidence>
<dbReference type="GO" id="GO:0004222">
    <property type="term" value="F:metalloendopeptidase activity"/>
    <property type="evidence" value="ECO:0007669"/>
    <property type="project" value="UniProtKB-UniRule"/>
</dbReference>
<evidence type="ECO:0000256" key="7">
    <source>
        <dbReference type="ARBA" id="ARBA00023049"/>
    </source>
</evidence>
<feature type="binding site" evidence="12">
    <location>
        <position position="134"/>
    </location>
    <ligand>
        <name>Zn(2+)</name>
        <dbReference type="ChEBI" id="CHEBI:29105"/>
        <note>catalytic</note>
    </ligand>
</feature>
<evidence type="ECO:0000256" key="1">
    <source>
        <dbReference type="ARBA" id="ARBA00011245"/>
    </source>
</evidence>
<dbReference type="EC" id="3.4.24.-" evidence="13"/>
<protein>
    <recommendedName>
        <fullName evidence="13">Metalloendopeptidase</fullName>
        <ecNumber evidence="13">3.4.24.-</ecNumber>
    </recommendedName>
</protein>
<dbReference type="Proteomes" id="UP000887013">
    <property type="component" value="Unassembled WGS sequence"/>
</dbReference>
<keyword evidence="16" id="KW-1185">Reference proteome</keyword>
<keyword evidence="6 12" id="KW-0862">Zinc</keyword>
<dbReference type="InterPro" id="IPR001506">
    <property type="entry name" value="Peptidase_M12A"/>
</dbReference>
<evidence type="ECO:0000256" key="12">
    <source>
        <dbReference type="PROSITE-ProRule" id="PRU01211"/>
    </source>
</evidence>
<feature type="active site" evidence="12">
    <location>
        <position position="131"/>
    </location>
</feature>
<feature type="binding site" evidence="12">
    <location>
        <position position="140"/>
    </location>
    <ligand>
        <name>Zn(2+)</name>
        <dbReference type="ChEBI" id="CHEBI:29105"/>
        <note>catalytic</note>
    </ligand>
</feature>
<evidence type="ECO:0000256" key="9">
    <source>
        <dbReference type="ARBA" id="ARBA00023157"/>
    </source>
</evidence>
<dbReference type="PROSITE" id="PS51864">
    <property type="entry name" value="ASTACIN"/>
    <property type="match status" value="1"/>
</dbReference>
<comment type="function">
    <text evidence="11">Zinc metalloprotease. Provoques deadhesion of endothelial cells from cell cultures, and also degradation of fibronectin, fibrinogen and gelatin in vitro. Its role in the venom is not fully understood but it might act as a spreading factor that facilitates diffusion of other venom toxins. Alternatively, it might be involved in the proteolytic processing of other venom toxins or it might play a role in extra-oral digestion of prey.</text>
</comment>
<evidence type="ECO:0000256" key="3">
    <source>
        <dbReference type="ARBA" id="ARBA00022723"/>
    </source>
</evidence>
<dbReference type="FunFam" id="3.40.390.10:FF:000015">
    <property type="entry name" value="Meprin A subunit"/>
    <property type="match status" value="1"/>
</dbReference>
<gene>
    <name evidence="15" type="primary">nas-15</name>
    <name evidence="15" type="ORF">NPIL_565551</name>
</gene>